<organism evidence="3 4">
    <name type="scientific">Pinctada imbricata</name>
    <name type="common">Atlantic pearl-oyster</name>
    <name type="synonym">Pinctada martensii</name>
    <dbReference type="NCBI Taxonomy" id="66713"/>
    <lineage>
        <taxon>Eukaryota</taxon>
        <taxon>Metazoa</taxon>
        <taxon>Spiralia</taxon>
        <taxon>Lophotrochozoa</taxon>
        <taxon>Mollusca</taxon>
        <taxon>Bivalvia</taxon>
        <taxon>Autobranchia</taxon>
        <taxon>Pteriomorphia</taxon>
        <taxon>Pterioida</taxon>
        <taxon>Pterioidea</taxon>
        <taxon>Pteriidae</taxon>
        <taxon>Pinctada</taxon>
    </lineage>
</organism>
<feature type="transmembrane region" description="Helical" evidence="2">
    <location>
        <begin position="81"/>
        <end position="106"/>
    </location>
</feature>
<evidence type="ECO:0000313" key="3">
    <source>
        <dbReference type="EMBL" id="KAK3101635.1"/>
    </source>
</evidence>
<accession>A0AA88YAZ9</accession>
<proteinExistence type="predicted"/>
<gene>
    <name evidence="3" type="ORF">FSP39_005052</name>
</gene>
<keyword evidence="4" id="KW-1185">Reference proteome</keyword>
<evidence type="ECO:0000313" key="4">
    <source>
        <dbReference type="Proteomes" id="UP001186944"/>
    </source>
</evidence>
<dbReference type="AlphaFoldDB" id="A0AA88YAZ9"/>
<comment type="caution">
    <text evidence="3">The sequence shown here is derived from an EMBL/GenBank/DDBJ whole genome shotgun (WGS) entry which is preliminary data.</text>
</comment>
<keyword evidence="2" id="KW-0812">Transmembrane</keyword>
<dbReference type="EMBL" id="VSWD01000005">
    <property type="protein sequence ID" value="KAK3101635.1"/>
    <property type="molecule type" value="Genomic_DNA"/>
</dbReference>
<name>A0AA88YAZ9_PINIB</name>
<dbReference type="Proteomes" id="UP001186944">
    <property type="component" value="Unassembled WGS sequence"/>
</dbReference>
<reference evidence="3" key="1">
    <citation type="submission" date="2019-08" db="EMBL/GenBank/DDBJ databases">
        <title>The improved chromosome-level genome for the pearl oyster Pinctada fucata martensii using PacBio sequencing and Hi-C.</title>
        <authorList>
            <person name="Zheng Z."/>
        </authorList>
    </citation>
    <scope>NUCLEOTIDE SEQUENCE</scope>
    <source>
        <strain evidence="3">ZZ-2019</strain>
        <tissue evidence="3">Adductor muscle</tissue>
    </source>
</reference>
<feature type="region of interest" description="Disordered" evidence="1">
    <location>
        <begin position="135"/>
        <end position="154"/>
    </location>
</feature>
<keyword evidence="2" id="KW-0472">Membrane</keyword>
<feature type="compositionally biased region" description="Basic and acidic residues" evidence="1">
    <location>
        <begin position="174"/>
        <end position="250"/>
    </location>
</feature>
<protein>
    <submittedName>
        <fullName evidence="3">Uncharacterized protein</fullName>
    </submittedName>
</protein>
<evidence type="ECO:0000256" key="2">
    <source>
        <dbReference type="SAM" id="Phobius"/>
    </source>
</evidence>
<evidence type="ECO:0000256" key="1">
    <source>
        <dbReference type="SAM" id="MobiDB-lite"/>
    </source>
</evidence>
<sequence>MRSREAPSGIKIEVSIDEAIIALRRKDNGRKKDVITNGVLIAEECFNNPNDIYYQNLYDNTQYCAFGCCENTQGYKFCCSYVGPVIGIVAGVAFVVALVIIAICCVRRYSRQKKAIVIREATEFQRQRSLQKDLSRSRESFSDRRSKSESELSYTRSHDDREYRYIDERHRRSYRRDDRDRRRPRSERDYSERCHSDESYSDYEYDRRGDDRRREYRHSSRDSDRRPRDHRRNEYSYPDRGRHYDTERRNGAPSYYSESRRSGPPPYRENENDRGSTRSHTRRERNERY</sequence>
<feature type="region of interest" description="Disordered" evidence="1">
    <location>
        <begin position="174"/>
        <end position="289"/>
    </location>
</feature>
<keyword evidence="2" id="KW-1133">Transmembrane helix</keyword>